<keyword evidence="4" id="KW-1185">Reference proteome</keyword>
<feature type="domain" description="HTH LytTR-type" evidence="2">
    <location>
        <begin position="177"/>
        <end position="275"/>
    </location>
</feature>
<dbReference type="PANTHER" id="PTHR37299:SF1">
    <property type="entry name" value="STAGE 0 SPORULATION PROTEIN A HOMOLOG"/>
    <property type="match status" value="1"/>
</dbReference>
<gene>
    <name evidence="3" type="ORF">FHS57_000318</name>
</gene>
<dbReference type="PANTHER" id="PTHR37299">
    <property type="entry name" value="TRANSCRIPTIONAL REGULATOR-RELATED"/>
    <property type="match status" value="1"/>
</dbReference>
<proteinExistence type="predicted"/>
<feature type="transmembrane region" description="Helical" evidence="1">
    <location>
        <begin position="52"/>
        <end position="75"/>
    </location>
</feature>
<reference evidence="3 4" key="1">
    <citation type="submission" date="2020-08" db="EMBL/GenBank/DDBJ databases">
        <title>Genomic Encyclopedia of Type Strains, Phase IV (KMG-IV): sequencing the most valuable type-strain genomes for metagenomic binning, comparative biology and taxonomic classification.</title>
        <authorList>
            <person name="Goeker M."/>
        </authorList>
    </citation>
    <scope>NUCLEOTIDE SEQUENCE [LARGE SCALE GENOMIC DNA]</scope>
    <source>
        <strain evidence="3 4">DSM 17976</strain>
    </source>
</reference>
<feature type="transmembrane region" description="Helical" evidence="1">
    <location>
        <begin position="122"/>
        <end position="143"/>
    </location>
</feature>
<organism evidence="3 4">
    <name type="scientific">Runella defluvii</name>
    <dbReference type="NCBI Taxonomy" id="370973"/>
    <lineage>
        <taxon>Bacteria</taxon>
        <taxon>Pseudomonadati</taxon>
        <taxon>Bacteroidota</taxon>
        <taxon>Cytophagia</taxon>
        <taxon>Cytophagales</taxon>
        <taxon>Spirosomataceae</taxon>
        <taxon>Runella</taxon>
    </lineage>
</organism>
<dbReference type="Gene3D" id="2.40.50.1020">
    <property type="entry name" value="LytTr DNA-binding domain"/>
    <property type="match status" value="1"/>
</dbReference>
<protein>
    <recommendedName>
        <fullName evidence="2">HTH LytTR-type domain-containing protein</fullName>
    </recommendedName>
</protein>
<dbReference type="GO" id="GO:0000156">
    <property type="term" value="F:phosphorelay response regulator activity"/>
    <property type="evidence" value="ECO:0007669"/>
    <property type="project" value="InterPro"/>
</dbReference>
<feature type="transmembrane region" description="Helical" evidence="1">
    <location>
        <begin position="87"/>
        <end position="107"/>
    </location>
</feature>
<keyword evidence="1" id="KW-0472">Membrane</keyword>
<dbReference type="SMART" id="SM00850">
    <property type="entry name" value="LytTR"/>
    <property type="match status" value="1"/>
</dbReference>
<name>A0A7W5ZIG1_9BACT</name>
<dbReference type="EMBL" id="JACIBY010000001">
    <property type="protein sequence ID" value="MBB3836336.1"/>
    <property type="molecule type" value="Genomic_DNA"/>
</dbReference>
<dbReference type="InterPro" id="IPR046947">
    <property type="entry name" value="LytR-like"/>
</dbReference>
<dbReference type="RefSeq" id="WP_183971102.1">
    <property type="nucleotide sequence ID" value="NZ_JACIBY010000001.1"/>
</dbReference>
<evidence type="ECO:0000313" key="3">
    <source>
        <dbReference type="EMBL" id="MBB3836336.1"/>
    </source>
</evidence>
<dbReference type="GO" id="GO:0003677">
    <property type="term" value="F:DNA binding"/>
    <property type="evidence" value="ECO:0007669"/>
    <property type="project" value="InterPro"/>
</dbReference>
<comment type="caution">
    <text evidence="3">The sequence shown here is derived from an EMBL/GenBank/DDBJ whole genome shotgun (WGS) entry which is preliminary data.</text>
</comment>
<dbReference type="InterPro" id="IPR007492">
    <property type="entry name" value="LytTR_DNA-bd_dom"/>
</dbReference>
<evidence type="ECO:0000256" key="1">
    <source>
        <dbReference type="SAM" id="Phobius"/>
    </source>
</evidence>
<sequence length="285" mass="32481">MTSLLSQPYPHNALFSRYWLLVSAGAGCFIALFLIVFQPFGASYWQHPDKNLILAGYGLVTFLCLSGISLTMPLLFKRWYSEANWTVGKEILGVLLILVIISVGNWLYSQWFFVSSFRIKELFSWIGITVAIGIIPTTIITLLDYTRLQRKYATDKLSVKTNTEEQPTSASLETITLIAENLKDTFSLSPDELLFIESASNYSEVVFLKENTLQKMLIRSSLSRLEEQIQNSDIVRCHRSFIVNLKQVTKITGNAQGYKLQLKNVGYPLPVARRYTDLMADYFKK</sequence>
<keyword evidence="1" id="KW-1133">Transmembrane helix</keyword>
<dbReference type="Proteomes" id="UP000541352">
    <property type="component" value="Unassembled WGS sequence"/>
</dbReference>
<accession>A0A7W5ZIG1</accession>
<evidence type="ECO:0000259" key="2">
    <source>
        <dbReference type="PROSITE" id="PS50930"/>
    </source>
</evidence>
<dbReference type="AlphaFoldDB" id="A0A7W5ZIG1"/>
<dbReference type="PROSITE" id="PS50930">
    <property type="entry name" value="HTH_LYTTR"/>
    <property type="match status" value="1"/>
</dbReference>
<feature type="transmembrane region" description="Helical" evidence="1">
    <location>
        <begin position="18"/>
        <end position="40"/>
    </location>
</feature>
<dbReference type="Pfam" id="PF04397">
    <property type="entry name" value="LytTR"/>
    <property type="match status" value="1"/>
</dbReference>
<evidence type="ECO:0000313" key="4">
    <source>
        <dbReference type="Proteomes" id="UP000541352"/>
    </source>
</evidence>
<keyword evidence="1" id="KW-0812">Transmembrane</keyword>